<protein>
    <submittedName>
        <fullName evidence="2">Uncharacterized protein</fullName>
    </submittedName>
</protein>
<evidence type="ECO:0000256" key="1">
    <source>
        <dbReference type="SAM" id="Phobius"/>
    </source>
</evidence>
<dbReference type="InterPro" id="IPR019425">
    <property type="entry name" value="7TM_GPCR_serpentine_rcpt_Srt"/>
</dbReference>
<feature type="transmembrane region" description="Helical" evidence="1">
    <location>
        <begin position="70"/>
        <end position="93"/>
    </location>
</feature>
<feature type="transmembrane region" description="Helical" evidence="1">
    <location>
        <begin position="105"/>
        <end position="129"/>
    </location>
</feature>
<feature type="transmembrane region" description="Helical" evidence="1">
    <location>
        <begin position="33"/>
        <end position="58"/>
    </location>
</feature>
<keyword evidence="1" id="KW-1133">Transmembrane helix</keyword>
<proteinExistence type="predicted"/>
<feature type="transmembrane region" description="Helical" evidence="1">
    <location>
        <begin position="205"/>
        <end position="224"/>
    </location>
</feature>
<dbReference type="PANTHER" id="PTHR23021">
    <property type="entry name" value="SERPENTINE RECEPTOR, CLASS T"/>
    <property type="match status" value="1"/>
</dbReference>
<feature type="transmembrane region" description="Helical" evidence="1">
    <location>
        <begin position="150"/>
        <end position="172"/>
    </location>
</feature>
<dbReference type="Gene3D" id="1.20.1070.10">
    <property type="entry name" value="Rhodopsin 7-helix transmembrane proteins"/>
    <property type="match status" value="1"/>
</dbReference>
<dbReference type="PANTHER" id="PTHR23021:SF37">
    <property type="entry name" value="SERPENTINE RECEPTOR, CLASS T"/>
    <property type="match status" value="1"/>
</dbReference>
<dbReference type="EMBL" id="JAUCMV010000004">
    <property type="protein sequence ID" value="KAK0401762.1"/>
    <property type="molecule type" value="Genomic_DNA"/>
</dbReference>
<gene>
    <name evidence="2" type="ORF">QR680_015957</name>
</gene>
<organism evidence="2 3">
    <name type="scientific">Steinernema hermaphroditum</name>
    <dbReference type="NCBI Taxonomy" id="289476"/>
    <lineage>
        <taxon>Eukaryota</taxon>
        <taxon>Metazoa</taxon>
        <taxon>Ecdysozoa</taxon>
        <taxon>Nematoda</taxon>
        <taxon>Chromadorea</taxon>
        <taxon>Rhabditida</taxon>
        <taxon>Tylenchina</taxon>
        <taxon>Panagrolaimomorpha</taxon>
        <taxon>Strongyloidoidea</taxon>
        <taxon>Steinernematidae</taxon>
        <taxon>Steinernema</taxon>
    </lineage>
</organism>
<sequence>MDIYLFRRYEFETHYNCSILTNEEWRAQGQPSFTIGLINIISGVFFIAIYIPCLIVMLRPELIRYSCFKIMLYLGIIDIVCLSANALLTGVLSLIGSMPCPYLEYFYPIGCIGIGLWCTQCAACILLAFNRCVDIWKPRILKKSFYGKRTYFWIAACIAYMLYVIMFTRSAFFNSKTYAWYFNPYRDITGVHISDETYYTNKTHFVNNIVVIVVLPVLYFFLSLSIRWKSRGHTNRNLTRMQIQVTIQSFFVCLLNFTAAVLYIYMQFFPTPMPVVVFAQVTWQFSNGGGALIYLSMNRTIRRNAMKLVFPKSFARATSTVSILHSRSDSFRTYV</sequence>
<name>A0AA39LLH7_9BILA</name>
<evidence type="ECO:0000313" key="3">
    <source>
        <dbReference type="Proteomes" id="UP001175271"/>
    </source>
</evidence>
<dbReference type="Proteomes" id="UP001175271">
    <property type="component" value="Unassembled WGS sequence"/>
</dbReference>
<feature type="transmembrane region" description="Helical" evidence="1">
    <location>
        <begin position="245"/>
        <end position="265"/>
    </location>
</feature>
<dbReference type="Pfam" id="PF10321">
    <property type="entry name" value="7TM_GPCR_Srt"/>
    <property type="match status" value="1"/>
</dbReference>
<accession>A0AA39LLH7</accession>
<feature type="transmembrane region" description="Helical" evidence="1">
    <location>
        <begin position="277"/>
        <end position="297"/>
    </location>
</feature>
<comment type="caution">
    <text evidence="2">The sequence shown here is derived from an EMBL/GenBank/DDBJ whole genome shotgun (WGS) entry which is preliminary data.</text>
</comment>
<dbReference type="SUPFAM" id="SSF81321">
    <property type="entry name" value="Family A G protein-coupled receptor-like"/>
    <property type="match status" value="1"/>
</dbReference>
<keyword evidence="1" id="KW-0812">Transmembrane</keyword>
<keyword evidence="3" id="KW-1185">Reference proteome</keyword>
<reference evidence="2" key="1">
    <citation type="submission" date="2023-06" db="EMBL/GenBank/DDBJ databases">
        <title>Genomic analysis of the entomopathogenic nematode Steinernema hermaphroditum.</title>
        <authorList>
            <person name="Schwarz E.M."/>
            <person name="Heppert J.K."/>
            <person name="Baniya A."/>
            <person name="Schwartz H.T."/>
            <person name="Tan C.-H."/>
            <person name="Antoshechkin I."/>
            <person name="Sternberg P.W."/>
            <person name="Goodrich-Blair H."/>
            <person name="Dillman A.R."/>
        </authorList>
    </citation>
    <scope>NUCLEOTIDE SEQUENCE</scope>
    <source>
        <strain evidence="2">PS9179</strain>
        <tissue evidence="2">Whole animal</tissue>
    </source>
</reference>
<keyword evidence="1" id="KW-0472">Membrane</keyword>
<dbReference type="AlphaFoldDB" id="A0AA39LLH7"/>
<evidence type="ECO:0000313" key="2">
    <source>
        <dbReference type="EMBL" id="KAK0401762.1"/>
    </source>
</evidence>